<evidence type="ECO:0000313" key="2">
    <source>
        <dbReference type="EMBL" id="RVU02147.1"/>
    </source>
</evidence>
<gene>
    <name evidence="2" type="ORF">EOE18_18010</name>
</gene>
<dbReference type="OrthoDB" id="7452295at2"/>
<feature type="coiled-coil region" evidence="1">
    <location>
        <begin position="14"/>
        <end position="48"/>
    </location>
</feature>
<accession>A0A437MWX8</accession>
<proteinExistence type="predicted"/>
<sequence>MDYDREEMRLRRVYEKTMAAKKKLEERLARQKEEARSAKSRLQATTKSEQWHRMALAWLDRDAGYTGEMASARVWLKEQTMHKYIELIHAYVDQTKPQRIIDIEVAAVRANLVDWTAKGNALLLRRAYDGYVMECQSFRAWQQGHPDNVAWRKKPATRNQLLLIDRQASALRVPFPGKMNRGEAHDWIERHGGNLRLKAAETQSLMATPERRPEDDRRQS</sequence>
<reference evidence="2 3" key="1">
    <citation type="submission" date="2019-01" db="EMBL/GenBank/DDBJ databases">
        <authorList>
            <person name="Chen W.-M."/>
        </authorList>
    </citation>
    <scope>NUCLEOTIDE SEQUENCE [LARGE SCALE GENOMIC DNA]</scope>
    <source>
        <strain evidence="2 3">FSY-9</strain>
    </source>
</reference>
<name>A0A437MWX8_9SPHN</name>
<organism evidence="2 3">
    <name type="scientific">Novosphingobium umbonatum</name>
    <dbReference type="NCBI Taxonomy" id="1908524"/>
    <lineage>
        <taxon>Bacteria</taxon>
        <taxon>Pseudomonadati</taxon>
        <taxon>Pseudomonadota</taxon>
        <taxon>Alphaproteobacteria</taxon>
        <taxon>Sphingomonadales</taxon>
        <taxon>Sphingomonadaceae</taxon>
        <taxon>Novosphingobium</taxon>
    </lineage>
</organism>
<dbReference type="Proteomes" id="UP000282837">
    <property type="component" value="Unassembled WGS sequence"/>
</dbReference>
<evidence type="ECO:0000313" key="3">
    <source>
        <dbReference type="Proteomes" id="UP000282837"/>
    </source>
</evidence>
<keyword evidence="3" id="KW-1185">Reference proteome</keyword>
<dbReference type="RefSeq" id="WP_127712104.1">
    <property type="nucleotide sequence ID" value="NZ_SACO01000030.1"/>
</dbReference>
<dbReference type="AlphaFoldDB" id="A0A437MWX8"/>
<dbReference type="EMBL" id="SACO01000030">
    <property type="protein sequence ID" value="RVU02147.1"/>
    <property type="molecule type" value="Genomic_DNA"/>
</dbReference>
<comment type="caution">
    <text evidence="2">The sequence shown here is derived from an EMBL/GenBank/DDBJ whole genome shotgun (WGS) entry which is preliminary data.</text>
</comment>
<protein>
    <submittedName>
        <fullName evidence="2">Uncharacterized protein</fullName>
    </submittedName>
</protein>
<keyword evidence="1" id="KW-0175">Coiled coil</keyword>
<evidence type="ECO:0000256" key="1">
    <source>
        <dbReference type="SAM" id="Coils"/>
    </source>
</evidence>